<dbReference type="InterPro" id="IPR000157">
    <property type="entry name" value="TIR_dom"/>
</dbReference>
<dbReference type="InterPro" id="IPR036488">
    <property type="entry name" value="DUF1883-like_sf"/>
</dbReference>
<accession>A0A2N4U3K4</accession>
<dbReference type="Pfam" id="PF13676">
    <property type="entry name" value="TIR_2"/>
    <property type="match status" value="1"/>
</dbReference>
<keyword evidence="3" id="KW-1185">Reference proteome</keyword>
<dbReference type="InterPro" id="IPR035897">
    <property type="entry name" value="Toll_tir_struct_dom_sf"/>
</dbReference>
<name>A0A2N4U3K4_9BURK</name>
<dbReference type="EMBL" id="PDNW01000009">
    <property type="protein sequence ID" value="PLC49604.1"/>
    <property type="molecule type" value="Genomic_DNA"/>
</dbReference>
<dbReference type="RefSeq" id="WP_102074155.1">
    <property type="nucleotide sequence ID" value="NZ_PDNW01000009.1"/>
</dbReference>
<comment type="caution">
    <text evidence="2">The sequence shown here is derived from an EMBL/GenBank/DDBJ whole genome shotgun (WGS) entry which is preliminary data.</text>
</comment>
<dbReference type="PROSITE" id="PS50104">
    <property type="entry name" value="TIR"/>
    <property type="match status" value="1"/>
</dbReference>
<proteinExistence type="predicted"/>
<evidence type="ECO:0000259" key="1">
    <source>
        <dbReference type="PROSITE" id="PS50104"/>
    </source>
</evidence>
<dbReference type="Pfam" id="PF08980">
    <property type="entry name" value="DUF1883"/>
    <property type="match status" value="1"/>
</dbReference>
<evidence type="ECO:0000313" key="2">
    <source>
        <dbReference type="EMBL" id="PLC49604.1"/>
    </source>
</evidence>
<dbReference type="InterPro" id="IPR015073">
    <property type="entry name" value="DUF1883"/>
</dbReference>
<dbReference type="SUPFAM" id="SSF141099">
    <property type="entry name" value="Atu1913-like"/>
    <property type="match status" value="1"/>
</dbReference>
<dbReference type="GO" id="GO:0007165">
    <property type="term" value="P:signal transduction"/>
    <property type="evidence" value="ECO:0007669"/>
    <property type="project" value="InterPro"/>
</dbReference>
<dbReference type="AlphaFoldDB" id="A0A2N4U3K4"/>
<feature type="domain" description="TIR" evidence="1">
    <location>
        <begin position="117"/>
        <end position="250"/>
    </location>
</feature>
<dbReference type="Gene3D" id="3.40.50.10140">
    <property type="entry name" value="Toll/interleukin-1 receptor homology (TIR) domain"/>
    <property type="match status" value="1"/>
</dbReference>
<dbReference type="SMART" id="SM00255">
    <property type="entry name" value="TIR"/>
    <property type="match status" value="1"/>
</dbReference>
<dbReference type="Gene3D" id="4.10.1210.10">
    <property type="entry name" value="Atu1913-like"/>
    <property type="match status" value="1"/>
</dbReference>
<reference evidence="2 3" key="1">
    <citation type="submission" date="2017-10" db="EMBL/GenBank/DDBJ databases">
        <title>Two draft genome sequences of Pusillimonas sp. strains isolated from a nitrate- and radionuclide-contaminated groundwater in Russia.</title>
        <authorList>
            <person name="Grouzdev D.S."/>
            <person name="Tourova T.P."/>
            <person name="Goeva M.A."/>
            <person name="Babich T.L."/>
            <person name="Sokolova D.S."/>
            <person name="Abdullin R."/>
            <person name="Poltaraus A.B."/>
            <person name="Toshchakov S.V."/>
            <person name="Nazina T.N."/>
        </authorList>
    </citation>
    <scope>NUCLEOTIDE SEQUENCE [LARGE SCALE GENOMIC DNA]</scope>
    <source>
        <strain evidence="2 3">JR1/69-3-13</strain>
    </source>
</reference>
<dbReference type="Proteomes" id="UP000234190">
    <property type="component" value="Unassembled WGS sequence"/>
</dbReference>
<dbReference type="SUPFAM" id="SSF52200">
    <property type="entry name" value="Toll/Interleukin receptor TIR domain"/>
    <property type="match status" value="1"/>
</dbReference>
<evidence type="ECO:0000313" key="3">
    <source>
        <dbReference type="Proteomes" id="UP000234190"/>
    </source>
</evidence>
<sequence>MQFIHNDLGHLQGGEIVEVTLTNGANVRLLDSSNFSSYKSGRQHRFIGGLAKRSPLRLQIPRAGRWHVAIDMQGLRGSTRASVRVLPGPLPELREAPLSSLPSLVRDTPPSIESGGESHDVFISHASEDKDDIVRPLANALTAEGLKVWYDEFTLRIGDSLRQKIDRGLATSKVGLVVLSPSFISKGWTNYELDGIVTRTVSGEQILLPIWHNITKQQVIDYSPSLADKVARSTATYTIDEIAGEISELIESRR</sequence>
<gene>
    <name evidence="2" type="ORF">CR159_11780</name>
</gene>
<organism evidence="2 3">
    <name type="scientific">Pollutimonas subterranea</name>
    <dbReference type="NCBI Taxonomy" id="2045210"/>
    <lineage>
        <taxon>Bacteria</taxon>
        <taxon>Pseudomonadati</taxon>
        <taxon>Pseudomonadota</taxon>
        <taxon>Betaproteobacteria</taxon>
        <taxon>Burkholderiales</taxon>
        <taxon>Alcaligenaceae</taxon>
        <taxon>Pollutimonas</taxon>
    </lineage>
</organism>
<protein>
    <submittedName>
        <fullName evidence="2">Molecular chaperone Tir</fullName>
    </submittedName>
</protein>
<dbReference type="OrthoDB" id="7055795at2"/>